<feature type="binding site" evidence="11">
    <location>
        <position position="563"/>
    </location>
    <ligand>
        <name>Zn(2+)</name>
        <dbReference type="ChEBI" id="CHEBI:29105"/>
    </ligand>
</feature>
<dbReference type="InterPro" id="IPR050058">
    <property type="entry name" value="Ala-tRNA_ligase"/>
</dbReference>
<feature type="binding site" evidence="11">
    <location>
        <position position="665"/>
    </location>
    <ligand>
        <name>Zn(2+)</name>
        <dbReference type="ChEBI" id="CHEBI:29105"/>
    </ligand>
</feature>
<dbReference type="SMART" id="SM00863">
    <property type="entry name" value="tRNA_SAD"/>
    <property type="match status" value="1"/>
</dbReference>
<keyword evidence="10 11" id="KW-0030">Aminoacyl-tRNA synthetase</keyword>
<dbReference type="Gene3D" id="3.10.310.40">
    <property type="match status" value="1"/>
</dbReference>
<feature type="binding site" evidence="11">
    <location>
        <position position="669"/>
    </location>
    <ligand>
        <name>Zn(2+)</name>
        <dbReference type="ChEBI" id="CHEBI:29105"/>
    </ligand>
</feature>
<feature type="domain" description="Alanyl-transfer RNA synthetases family profile" evidence="12">
    <location>
        <begin position="2"/>
        <end position="708"/>
    </location>
</feature>
<gene>
    <name evidence="11 13" type="primary">alaS</name>
    <name evidence="13" type="ORF">H6B30_01530</name>
</gene>
<evidence type="ECO:0000256" key="9">
    <source>
        <dbReference type="ARBA" id="ARBA00022917"/>
    </source>
</evidence>
<evidence type="ECO:0000256" key="6">
    <source>
        <dbReference type="ARBA" id="ARBA00022833"/>
    </source>
</evidence>
<comment type="subcellular location">
    <subcellularLocation>
        <location evidence="11">Cytoplasm</location>
    </subcellularLocation>
</comment>
<dbReference type="InterPro" id="IPR009000">
    <property type="entry name" value="Transl_B-barrel_sf"/>
</dbReference>
<keyword evidence="11" id="KW-0963">Cytoplasm</keyword>
<evidence type="ECO:0000256" key="7">
    <source>
        <dbReference type="ARBA" id="ARBA00022840"/>
    </source>
</evidence>
<dbReference type="RefSeq" id="WP_205107224.1">
    <property type="nucleotide sequence ID" value="NZ_JACJJL010000002.1"/>
</dbReference>
<evidence type="ECO:0000256" key="8">
    <source>
        <dbReference type="ARBA" id="ARBA00022884"/>
    </source>
</evidence>
<dbReference type="Gene3D" id="3.30.980.10">
    <property type="entry name" value="Threonyl-trna Synthetase, Chain A, domain 2"/>
    <property type="match status" value="1"/>
</dbReference>
<keyword evidence="14" id="KW-1185">Reference proteome</keyword>
<keyword evidence="2 11" id="KW-0820">tRNA-binding</keyword>
<dbReference type="InterPro" id="IPR002318">
    <property type="entry name" value="Ala-tRNA-lgiase_IIc"/>
</dbReference>
<keyword evidence="6 11" id="KW-0862">Zinc</keyword>
<dbReference type="FunFam" id="3.10.310.40:FF:000001">
    <property type="entry name" value="Alanine--tRNA ligase"/>
    <property type="match status" value="1"/>
</dbReference>
<evidence type="ECO:0000256" key="2">
    <source>
        <dbReference type="ARBA" id="ARBA00022555"/>
    </source>
</evidence>
<dbReference type="InterPro" id="IPR018163">
    <property type="entry name" value="Thr/Ala-tRNA-synth_IIc_edit"/>
</dbReference>
<dbReference type="GO" id="GO:0006419">
    <property type="term" value="P:alanyl-tRNA aminoacylation"/>
    <property type="evidence" value="ECO:0007669"/>
    <property type="project" value="UniProtKB-UniRule"/>
</dbReference>
<dbReference type="PANTHER" id="PTHR11777:SF9">
    <property type="entry name" value="ALANINE--TRNA LIGASE, CYTOPLASMIC"/>
    <property type="match status" value="1"/>
</dbReference>
<accession>A0A939B3H3</accession>
<evidence type="ECO:0000256" key="3">
    <source>
        <dbReference type="ARBA" id="ARBA00022598"/>
    </source>
</evidence>
<protein>
    <recommendedName>
        <fullName evidence="11">Alanine--tRNA ligase</fullName>
        <ecNumber evidence="11">6.1.1.7</ecNumber>
    </recommendedName>
    <alternativeName>
        <fullName evidence="11">Alanyl-tRNA synthetase</fullName>
        <shortName evidence="11">AlaRS</shortName>
    </alternativeName>
</protein>
<dbReference type="HAMAP" id="MF_00036_B">
    <property type="entry name" value="Ala_tRNA_synth_B"/>
    <property type="match status" value="1"/>
</dbReference>
<dbReference type="Gene3D" id="3.30.54.20">
    <property type="match status" value="1"/>
</dbReference>
<dbReference type="SUPFAM" id="SSF50447">
    <property type="entry name" value="Translation proteins"/>
    <property type="match status" value="1"/>
</dbReference>
<organism evidence="13 14">
    <name type="scientific">Marseilla massiliensis</name>
    <dbReference type="NCBI Taxonomy" id="1841864"/>
    <lineage>
        <taxon>Bacteria</taxon>
        <taxon>Pseudomonadati</taxon>
        <taxon>Bacteroidota</taxon>
        <taxon>Bacteroidia</taxon>
        <taxon>Bacteroidales</taxon>
        <taxon>Prevotellaceae</taxon>
        <taxon>Marseilla</taxon>
    </lineage>
</organism>
<evidence type="ECO:0000313" key="13">
    <source>
        <dbReference type="EMBL" id="MBM6660445.1"/>
    </source>
</evidence>
<dbReference type="SUPFAM" id="SSF101353">
    <property type="entry name" value="Putative anticodon-binding domain of alanyl-tRNA synthetase (AlaRS)"/>
    <property type="match status" value="1"/>
</dbReference>
<dbReference type="PRINTS" id="PR00980">
    <property type="entry name" value="TRNASYNTHALA"/>
</dbReference>
<evidence type="ECO:0000256" key="10">
    <source>
        <dbReference type="ARBA" id="ARBA00023146"/>
    </source>
</evidence>
<dbReference type="InterPro" id="IPR018165">
    <property type="entry name" value="Ala-tRNA-synth_IIc_core"/>
</dbReference>
<dbReference type="GO" id="GO:0002161">
    <property type="term" value="F:aminoacyl-tRNA deacylase activity"/>
    <property type="evidence" value="ECO:0007669"/>
    <property type="project" value="TreeGrafter"/>
</dbReference>
<dbReference type="Gene3D" id="3.30.930.10">
    <property type="entry name" value="Bira Bifunctional Protein, Domain 2"/>
    <property type="match status" value="1"/>
</dbReference>
<evidence type="ECO:0000256" key="5">
    <source>
        <dbReference type="ARBA" id="ARBA00022741"/>
    </source>
</evidence>
<keyword evidence="4 11" id="KW-0479">Metal-binding</keyword>
<dbReference type="FunFam" id="3.30.54.20:FF:000001">
    <property type="entry name" value="Alanine--tRNA ligase"/>
    <property type="match status" value="1"/>
</dbReference>
<dbReference type="Pfam" id="PF02272">
    <property type="entry name" value="DHHA1"/>
    <property type="match status" value="1"/>
</dbReference>
<keyword evidence="9 11" id="KW-0648">Protein biosynthesis</keyword>
<feature type="binding site" evidence="11">
    <location>
        <position position="567"/>
    </location>
    <ligand>
        <name>Zn(2+)</name>
        <dbReference type="ChEBI" id="CHEBI:29105"/>
    </ligand>
</feature>
<dbReference type="EMBL" id="JACJJL010000002">
    <property type="protein sequence ID" value="MBM6660445.1"/>
    <property type="molecule type" value="Genomic_DNA"/>
</dbReference>
<dbReference type="PANTHER" id="PTHR11777">
    <property type="entry name" value="ALANYL-TRNA SYNTHETASE"/>
    <property type="match status" value="1"/>
</dbReference>
<evidence type="ECO:0000256" key="4">
    <source>
        <dbReference type="ARBA" id="ARBA00022723"/>
    </source>
</evidence>
<sequence>MMTANEIRDSFKNFFESKGHAIVPSAPMVIKDDPTLMFTNAGMNQWKDIILGTRDPEPRRRADSQKCLRVSGKHNDLEEVGHDTYHHTMFEMLGNWSFGDYFKEGAIDMAWEYLVDVLHLDPKDLYVTVFEGSEDEGLGRDDEAASYWAKHVPTDHIINGNKHDNFWEMGDTGPCGPCSEIHLDSRTPEEKAKVPGRELVNKDDPQVIEIWNLVFMQYNRRADGSLEKLAMNVIDTGMGFERLVRALQGKHSNYDTDIFQPIIREIARLSGKEYGRDEQTDVAMRVVADHLRAVAFSIADGQLPGNAKAGYVIRRILRRAVRYAYTFLGQKEAFMYKLLPVFIFEMGKAYPELEAQRELIGRVMKEEEDSFLRTLDKGINLLNGAMDELKAHGLKQLDGAQAFRLFDTYGFPLDLTELICRENGYTVDERQFDEEMQKQKARARNAAQVESSDWTELRQGEQQFVGYDYSEHECHILRYRRVTQKKSTYYELVLDFTPFYGEMGGQVGDTGVLVSEYETVDITDTKRENNQSIHIVKELPKHPEADFMACVDTDKRAASAANHTATHLLDYALKQVLGEHVEQKGSYVSADTLRFDFSHFQKVTDEELRQTERIVNEMIRQDLPLDEHRDMPLAEAKEMGAVALFGEKYGDKVRVVRFGPSCEFCGGIHAHSTGRIGMFKIISESSVAAGVRRIEAKTGRECEELLYGIEDTLKAIRSLFNNAKDLKGVIGKYIEEHDTMRKEIESFEAQAVERAKDSLVEKARTINGVKVITAVMPIDPARAKDLVFKIRQAVPENLLCAIGTDGGGKPMISVMLSDDMVKDHGLNAGQMVREAAKLIQGGGGGQPHYATAGGKNPDGLSAAIDKVVELANL</sequence>
<dbReference type="GO" id="GO:0005737">
    <property type="term" value="C:cytoplasm"/>
    <property type="evidence" value="ECO:0007669"/>
    <property type="project" value="UniProtKB-SubCell"/>
</dbReference>
<dbReference type="InterPro" id="IPR045864">
    <property type="entry name" value="aa-tRNA-synth_II/BPL/LPL"/>
</dbReference>
<keyword evidence="7 11" id="KW-0067">ATP-binding</keyword>
<dbReference type="AlphaFoldDB" id="A0A939B3H3"/>
<proteinExistence type="inferred from homology"/>
<keyword evidence="8 11" id="KW-0694">RNA-binding</keyword>
<dbReference type="Pfam" id="PF01411">
    <property type="entry name" value="tRNA-synt_2c"/>
    <property type="match status" value="1"/>
</dbReference>
<dbReference type="Gene3D" id="2.40.30.130">
    <property type="match status" value="1"/>
</dbReference>
<dbReference type="InterPro" id="IPR012947">
    <property type="entry name" value="tRNA_SAD"/>
</dbReference>
<evidence type="ECO:0000313" key="14">
    <source>
        <dbReference type="Proteomes" id="UP000764045"/>
    </source>
</evidence>
<dbReference type="FunFam" id="3.30.980.10:FF:000004">
    <property type="entry name" value="Alanine--tRNA ligase, cytoplasmic"/>
    <property type="match status" value="1"/>
</dbReference>
<comment type="similarity">
    <text evidence="1 11">Belongs to the class-II aminoacyl-tRNA synthetase family.</text>
</comment>
<dbReference type="PROSITE" id="PS50860">
    <property type="entry name" value="AA_TRNA_LIGASE_II_ALA"/>
    <property type="match status" value="1"/>
</dbReference>
<dbReference type="InterPro" id="IPR003156">
    <property type="entry name" value="DHHA1_dom"/>
</dbReference>
<dbReference type="GO" id="GO:0008270">
    <property type="term" value="F:zinc ion binding"/>
    <property type="evidence" value="ECO:0007669"/>
    <property type="project" value="UniProtKB-UniRule"/>
</dbReference>
<comment type="cofactor">
    <cofactor evidence="11">
        <name>Zn(2+)</name>
        <dbReference type="ChEBI" id="CHEBI:29105"/>
    </cofactor>
    <text evidence="11">Binds 1 zinc ion per subunit.</text>
</comment>
<dbReference type="GO" id="GO:0004813">
    <property type="term" value="F:alanine-tRNA ligase activity"/>
    <property type="evidence" value="ECO:0007669"/>
    <property type="project" value="UniProtKB-UniRule"/>
</dbReference>
<evidence type="ECO:0000259" key="12">
    <source>
        <dbReference type="PROSITE" id="PS50860"/>
    </source>
</evidence>
<keyword evidence="3 11" id="KW-0436">Ligase</keyword>
<comment type="catalytic activity">
    <reaction evidence="11">
        <text>tRNA(Ala) + L-alanine + ATP = L-alanyl-tRNA(Ala) + AMP + diphosphate</text>
        <dbReference type="Rhea" id="RHEA:12540"/>
        <dbReference type="Rhea" id="RHEA-COMP:9657"/>
        <dbReference type="Rhea" id="RHEA-COMP:9923"/>
        <dbReference type="ChEBI" id="CHEBI:30616"/>
        <dbReference type="ChEBI" id="CHEBI:33019"/>
        <dbReference type="ChEBI" id="CHEBI:57972"/>
        <dbReference type="ChEBI" id="CHEBI:78442"/>
        <dbReference type="ChEBI" id="CHEBI:78497"/>
        <dbReference type="ChEBI" id="CHEBI:456215"/>
        <dbReference type="EC" id="6.1.1.7"/>
    </reaction>
</comment>
<dbReference type="InterPro" id="IPR018164">
    <property type="entry name" value="Ala-tRNA-synth_IIc_N"/>
</dbReference>
<dbReference type="GO" id="GO:0000049">
    <property type="term" value="F:tRNA binding"/>
    <property type="evidence" value="ECO:0007669"/>
    <property type="project" value="UniProtKB-KW"/>
</dbReference>
<comment type="function">
    <text evidence="11">Catalyzes the attachment of alanine to tRNA(Ala) in a two-step reaction: alanine is first activated by ATP to form Ala-AMP and then transferred to the acceptor end of tRNA(Ala). Also edits incorrectly charged Ser-tRNA(Ala) and Gly-tRNA(Ala) via its editing domain.</text>
</comment>
<dbReference type="EC" id="6.1.1.7" evidence="11"/>
<dbReference type="NCBIfam" id="TIGR00344">
    <property type="entry name" value="alaS"/>
    <property type="match status" value="1"/>
</dbReference>
<evidence type="ECO:0000256" key="1">
    <source>
        <dbReference type="ARBA" id="ARBA00008226"/>
    </source>
</evidence>
<dbReference type="InterPro" id="IPR018162">
    <property type="entry name" value="Ala-tRNA-ligase_IIc_anticod-bd"/>
</dbReference>
<dbReference type="GO" id="GO:0005524">
    <property type="term" value="F:ATP binding"/>
    <property type="evidence" value="ECO:0007669"/>
    <property type="project" value="UniProtKB-UniRule"/>
</dbReference>
<keyword evidence="5 11" id="KW-0547">Nucleotide-binding</keyword>
<dbReference type="Pfam" id="PF07973">
    <property type="entry name" value="tRNA_SAD"/>
    <property type="match status" value="1"/>
</dbReference>
<dbReference type="SUPFAM" id="SSF55681">
    <property type="entry name" value="Class II aaRS and biotin synthetases"/>
    <property type="match status" value="1"/>
</dbReference>
<comment type="domain">
    <text evidence="11">Consists of three domains; the N-terminal catalytic domain, the editing domain and the C-terminal C-Ala domain. The editing domain removes incorrectly charged amino acids, while the C-Ala domain, along with tRNA(Ala), serves as a bridge to cooperatively bring together the editing and aminoacylation centers thus stimulating deacylation of misacylated tRNAs.</text>
</comment>
<comment type="caution">
    <text evidence="13">The sequence shown here is derived from an EMBL/GenBank/DDBJ whole genome shotgun (WGS) entry which is preliminary data.</text>
</comment>
<dbReference type="InterPro" id="IPR023033">
    <property type="entry name" value="Ala_tRNA_ligase_euk/bac"/>
</dbReference>
<dbReference type="CDD" id="cd00673">
    <property type="entry name" value="AlaRS_core"/>
    <property type="match status" value="1"/>
</dbReference>
<evidence type="ECO:0000256" key="11">
    <source>
        <dbReference type="HAMAP-Rule" id="MF_00036"/>
    </source>
</evidence>
<dbReference type="SUPFAM" id="SSF55186">
    <property type="entry name" value="ThrRS/AlaRS common domain"/>
    <property type="match status" value="1"/>
</dbReference>
<dbReference type="Proteomes" id="UP000764045">
    <property type="component" value="Unassembled WGS sequence"/>
</dbReference>
<reference evidence="13 14" key="1">
    <citation type="journal article" date="2021" name="Sci. Rep.">
        <title>The distribution of antibiotic resistance genes in chicken gut microbiota commensals.</title>
        <authorList>
            <person name="Juricova H."/>
            <person name="Matiasovicova J."/>
            <person name="Kubasova T."/>
            <person name="Cejkova D."/>
            <person name="Rychlik I."/>
        </authorList>
    </citation>
    <scope>NUCLEOTIDE SEQUENCE [LARGE SCALE GENOMIC DNA]</scope>
    <source>
        <strain evidence="13 14">An819</strain>
    </source>
</reference>
<name>A0A939B3H3_9BACT</name>
<dbReference type="FunFam" id="3.30.930.10:FF:000011">
    <property type="entry name" value="Alanine--tRNA ligase, cytoplasmic"/>
    <property type="match status" value="1"/>
</dbReference>